<dbReference type="InParanoid" id="A0A3B5K896"/>
<reference evidence="2" key="3">
    <citation type="submission" date="2025-09" db="UniProtKB">
        <authorList>
            <consortium name="Ensembl"/>
        </authorList>
    </citation>
    <scope>IDENTIFICATION</scope>
</reference>
<dbReference type="Proteomes" id="UP000005226">
    <property type="component" value="Chromosome 22"/>
</dbReference>
<keyword evidence="1" id="KW-0812">Transmembrane</keyword>
<evidence type="ECO:0000256" key="1">
    <source>
        <dbReference type="SAM" id="Phobius"/>
    </source>
</evidence>
<name>A0A3B5K896_TAKRU</name>
<evidence type="ECO:0000313" key="2">
    <source>
        <dbReference type="Ensembl" id="ENSTRUP00000052141.2"/>
    </source>
</evidence>
<keyword evidence="3" id="KW-1185">Reference proteome</keyword>
<feature type="transmembrane region" description="Helical" evidence="1">
    <location>
        <begin position="78"/>
        <end position="99"/>
    </location>
</feature>
<evidence type="ECO:0000313" key="3">
    <source>
        <dbReference type="Proteomes" id="UP000005226"/>
    </source>
</evidence>
<dbReference type="AlphaFoldDB" id="A0A3B5K896"/>
<reference evidence="2 3" key="1">
    <citation type="journal article" date="2011" name="Genome Biol. Evol.">
        <title>Integration of the genetic map and genome assembly of fugu facilitates insights into distinct features of genome evolution in teleosts and mammals.</title>
        <authorList>
            <person name="Kai W."/>
            <person name="Kikuchi K."/>
            <person name="Tohari S."/>
            <person name="Chew A.K."/>
            <person name="Tay A."/>
            <person name="Fujiwara A."/>
            <person name="Hosoya S."/>
            <person name="Suetake H."/>
            <person name="Naruse K."/>
            <person name="Brenner S."/>
            <person name="Suzuki Y."/>
            <person name="Venkatesh B."/>
        </authorList>
    </citation>
    <scope>NUCLEOTIDE SEQUENCE [LARGE SCALE GENOMIC DNA]</scope>
</reference>
<proteinExistence type="predicted"/>
<dbReference type="OMA" id="ICAIMVQ"/>
<keyword evidence="1" id="KW-1133">Transmembrane helix</keyword>
<reference evidence="2" key="2">
    <citation type="submission" date="2025-08" db="UniProtKB">
        <authorList>
            <consortium name="Ensembl"/>
        </authorList>
    </citation>
    <scope>IDENTIFICATION</scope>
</reference>
<protein>
    <submittedName>
        <fullName evidence="2">Uncharacterized protein</fullName>
    </submittedName>
</protein>
<dbReference type="GeneTree" id="ENSGT00940000178718"/>
<accession>A0A3B5K896</accession>
<sequence>MVSVTLSGVIGPVLTEIHKSSSALAELFFFFVSDLVLVSGQQQLWHRLPWRQQQQWQHTSRAVRKTSRGRVRRTARQTVLYAPWLCLSLHFTFQAFQLFSPFVLSV</sequence>
<keyword evidence="1" id="KW-0472">Membrane</keyword>
<dbReference type="Ensembl" id="ENSTRUT00000058602.2">
    <property type="protein sequence ID" value="ENSTRUP00000052141.2"/>
    <property type="gene ID" value="ENSTRUG00000023917.2"/>
</dbReference>
<organism evidence="2 3">
    <name type="scientific">Takifugu rubripes</name>
    <name type="common">Japanese pufferfish</name>
    <name type="synonym">Fugu rubripes</name>
    <dbReference type="NCBI Taxonomy" id="31033"/>
    <lineage>
        <taxon>Eukaryota</taxon>
        <taxon>Metazoa</taxon>
        <taxon>Chordata</taxon>
        <taxon>Craniata</taxon>
        <taxon>Vertebrata</taxon>
        <taxon>Euteleostomi</taxon>
        <taxon>Actinopterygii</taxon>
        <taxon>Neopterygii</taxon>
        <taxon>Teleostei</taxon>
        <taxon>Neoteleostei</taxon>
        <taxon>Acanthomorphata</taxon>
        <taxon>Eupercaria</taxon>
        <taxon>Tetraodontiformes</taxon>
        <taxon>Tetradontoidea</taxon>
        <taxon>Tetraodontidae</taxon>
        <taxon>Takifugu</taxon>
    </lineage>
</organism>